<dbReference type="Proteomes" id="UP000823918">
    <property type="component" value="Unassembled WGS sequence"/>
</dbReference>
<dbReference type="AlphaFoldDB" id="A0A9D2Q4H5"/>
<reference evidence="1" key="2">
    <citation type="submission" date="2021-04" db="EMBL/GenBank/DDBJ databases">
        <authorList>
            <person name="Gilroy R."/>
        </authorList>
    </citation>
    <scope>NUCLEOTIDE SEQUENCE</scope>
    <source>
        <strain evidence="1">5933</strain>
    </source>
</reference>
<reference evidence="1" key="1">
    <citation type="journal article" date="2021" name="PeerJ">
        <title>Extensive microbial diversity within the chicken gut microbiome revealed by metagenomics and culture.</title>
        <authorList>
            <person name="Gilroy R."/>
            <person name="Ravi A."/>
            <person name="Getino M."/>
            <person name="Pursley I."/>
            <person name="Horton D.L."/>
            <person name="Alikhan N.F."/>
            <person name="Baker D."/>
            <person name="Gharbi K."/>
            <person name="Hall N."/>
            <person name="Watson M."/>
            <person name="Adriaenssens E.M."/>
            <person name="Foster-Nyarko E."/>
            <person name="Jarju S."/>
            <person name="Secka A."/>
            <person name="Antonio M."/>
            <person name="Oren A."/>
            <person name="Chaudhuri R.R."/>
            <person name="La Ragione R."/>
            <person name="Hildebrand F."/>
            <person name="Pallen M.J."/>
        </authorList>
    </citation>
    <scope>NUCLEOTIDE SEQUENCE</scope>
    <source>
        <strain evidence="1">5933</strain>
    </source>
</reference>
<name>A0A9D2Q4H5_9FIRM</name>
<dbReference type="EMBL" id="DWWA01000019">
    <property type="protein sequence ID" value="HJC71824.1"/>
    <property type="molecule type" value="Genomic_DNA"/>
</dbReference>
<protein>
    <submittedName>
        <fullName evidence="1">Uncharacterized protein</fullName>
    </submittedName>
</protein>
<accession>A0A9D2Q4H5</accession>
<evidence type="ECO:0000313" key="1">
    <source>
        <dbReference type="EMBL" id="HJC71824.1"/>
    </source>
</evidence>
<proteinExistence type="predicted"/>
<evidence type="ECO:0000313" key="2">
    <source>
        <dbReference type="Proteomes" id="UP000823918"/>
    </source>
</evidence>
<sequence>MNHDICGNGKAARGIGAYELDELLNRLGFDIEVDRNDNINKNKIAMVFVGLDQLIQPELDAIEEELDTKELTKKEKAALREEMIREQTLNKVNRQEMFKKVFPIPELINDFDLTKLKEDAYFESLCFGKEMDAVTEGILSLMPVPHLPDLNEKIHRAFACALVANTISNNVDKTLEVFDITLEDDAGDEEDWDEDEL</sequence>
<organism evidence="1 2">
    <name type="scientific">Candidatus Ruthenibacterium merdavium</name>
    <dbReference type="NCBI Taxonomy" id="2838752"/>
    <lineage>
        <taxon>Bacteria</taxon>
        <taxon>Bacillati</taxon>
        <taxon>Bacillota</taxon>
        <taxon>Clostridia</taxon>
        <taxon>Eubacteriales</taxon>
        <taxon>Oscillospiraceae</taxon>
        <taxon>Ruthenibacterium</taxon>
    </lineage>
</organism>
<gene>
    <name evidence="1" type="ORF">H9698_03390</name>
</gene>
<comment type="caution">
    <text evidence="1">The sequence shown here is derived from an EMBL/GenBank/DDBJ whole genome shotgun (WGS) entry which is preliminary data.</text>
</comment>